<feature type="transmembrane region" description="Helical" evidence="1">
    <location>
        <begin position="42"/>
        <end position="63"/>
    </location>
</feature>
<feature type="transmembrane region" description="Helical" evidence="1">
    <location>
        <begin position="160"/>
        <end position="183"/>
    </location>
</feature>
<keyword evidence="1" id="KW-0812">Transmembrane</keyword>
<proteinExistence type="predicted"/>
<accession>A0ABR8NA56</accession>
<sequence length="268" mass="28617">MSTMAPPTYHPVHEQHEDQPGIPLARVVRVELRKMFDTRSGFWLIASLVILGVVATIGTILFAPDDQLTHNTFAAAIGFPMTIVLPIIAILAITGEWSQRTGLTTFTLVPNRGRVLLAKTVASVVVGIASMLVALVVGVVGNLVGTAITGTDLVWDLSAAQFGTIVIGSLLCLLTGTMLGMVIRSSPGALVTYFVLTLVLPTLFGILATSQPDFVDIRPWVDAELARSFLFEGPPQGEQWAQVAVTAALWLVLPALLGLRAVLRSEVK</sequence>
<organism evidence="2 3">
    <name type="scientific">Nocardioides cavernae</name>
    <dbReference type="NCBI Taxonomy" id="1921566"/>
    <lineage>
        <taxon>Bacteria</taxon>
        <taxon>Bacillati</taxon>
        <taxon>Actinomycetota</taxon>
        <taxon>Actinomycetes</taxon>
        <taxon>Propionibacteriales</taxon>
        <taxon>Nocardioidaceae</taxon>
        <taxon>Nocardioides</taxon>
    </lineage>
</organism>
<comment type="caution">
    <text evidence="2">The sequence shown here is derived from an EMBL/GenBank/DDBJ whole genome shotgun (WGS) entry which is preliminary data.</text>
</comment>
<feature type="transmembrane region" description="Helical" evidence="1">
    <location>
        <begin position="190"/>
        <end position="210"/>
    </location>
</feature>
<keyword evidence="1" id="KW-0472">Membrane</keyword>
<feature type="transmembrane region" description="Helical" evidence="1">
    <location>
        <begin position="240"/>
        <end position="263"/>
    </location>
</feature>
<keyword evidence="1" id="KW-1133">Transmembrane helix</keyword>
<dbReference type="EMBL" id="JACXYZ010000001">
    <property type="protein sequence ID" value="MBD3924060.1"/>
    <property type="molecule type" value="Genomic_DNA"/>
</dbReference>
<protein>
    <submittedName>
        <fullName evidence="2">ABC transporter permease subunit</fullName>
    </submittedName>
</protein>
<evidence type="ECO:0000313" key="2">
    <source>
        <dbReference type="EMBL" id="MBD3924060.1"/>
    </source>
</evidence>
<feature type="transmembrane region" description="Helical" evidence="1">
    <location>
        <begin position="75"/>
        <end position="95"/>
    </location>
</feature>
<feature type="transmembrane region" description="Helical" evidence="1">
    <location>
        <begin position="116"/>
        <end position="140"/>
    </location>
</feature>
<keyword evidence="3" id="KW-1185">Reference proteome</keyword>
<gene>
    <name evidence="2" type="ORF">IEZ26_05465</name>
</gene>
<dbReference type="RefSeq" id="WP_191193864.1">
    <property type="nucleotide sequence ID" value="NZ_JACXYZ010000001.1"/>
</dbReference>
<dbReference type="Proteomes" id="UP000618818">
    <property type="component" value="Unassembled WGS sequence"/>
</dbReference>
<evidence type="ECO:0000313" key="3">
    <source>
        <dbReference type="Proteomes" id="UP000618818"/>
    </source>
</evidence>
<name>A0ABR8NA56_9ACTN</name>
<reference evidence="2 3" key="1">
    <citation type="submission" date="2020-09" db="EMBL/GenBank/DDBJ databases">
        <title>novel species in genus Nocardioides.</title>
        <authorList>
            <person name="Zhang G."/>
        </authorList>
    </citation>
    <scope>NUCLEOTIDE SEQUENCE [LARGE SCALE GENOMIC DNA]</scope>
    <source>
        <strain evidence="2 3">KCTC 39551</strain>
    </source>
</reference>
<evidence type="ECO:0000256" key="1">
    <source>
        <dbReference type="SAM" id="Phobius"/>
    </source>
</evidence>